<dbReference type="Proteomes" id="UP001597326">
    <property type="component" value="Unassembled WGS sequence"/>
</dbReference>
<dbReference type="EMBL" id="JBHUFZ010000008">
    <property type="protein sequence ID" value="MFD1889325.1"/>
    <property type="molecule type" value="Genomic_DNA"/>
</dbReference>
<dbReference type="RefSeq" id="WP_343872336.1">
    <property type="nucleotide sequence ID" value="NZ_BAAAIX010000007.1"/>
</dbReference>
<accession>A0ABW4RTJ1</accession>
<dbReference type="InterPro" id="IPR046174">
    <property type="entry name" value="DUF6176"/>
</dbReference>
<gene>
    <name evidence="1" type="ORF">ACFSCS_03875</name>
</gene>
<organism evidence="1 2">
    <name type="scientific">Luteococcus peritonei</name>
    <dbReference type="NCBI Taxonomy" id="88874"/>
    <lineage>
        <taxon>Bacteria</taxon>
        <taxon>Bacillati</taxon>
        <taxon>Actinomycetota</taxon>
        <taxon>Actinomycetes</taxon>
        <taxon>Propionibacteriales</taxon>
        <taxon>Propionibacteriaceae</taxon>
        <taxon>Luteococcus</taxon>
    </lineage>
</organism>
<dbReference type="Pfam" id="PF19673">
    <property type="entry name" value="DUF6176"/>
    <property type="match status" value="1"/>
</dbReference>
<name>A0ABW4RTJ1_9ACTN</name>
<keyword evidence="2" id="KW-1185">Reference proteome</keyword>
<proteinExistence type="predicted"/>
<protein>
    <submittedName>
        <fullName evidence="1">DUF6176 family protein</fullName>
    </submittedName>
</protein>
<reference evidence="2" key="1">
    <citation type="journal article" date="2019" name="Int. J. Syst. Evol. Microbiol.">
        <title>The Global Catalogue of Microorganisms (GCM) 10K type strain sequencing project: providing services to taxonomists for standard genome sequencing and annotation.</title>
        <authorList>
            <consortium name="The Broad Institute Genomics Platform"/>
            <consortium name="The Broad Institute Genome Sequencing Center for Infectious Disease"/>
            <person name="Wu L."/>
            <person name="Ma J."/>
        </authorList>
    </citation>
    <scope>NUCLEOTIDE SEQUENCE [LARGE SCALE GENOMIC DNA]</scope>
    <source>
        <strain evidence="2">CAIM 431</strain>
    </source>
</reference>
<sequence>MPDASASSHPMPPSVPDGLVLDLARAKILEGKESLAREWMQMLNTRYDECVQTLAVERSAFEAWFLHTEPDGVTWIYHLGLTGRDGAPLDPDSQLDADHLAYAKQVKERGWEQLEPMFLLAPSHVLHAMTQWGRTGLVG</sequence>
<evidence type="ECO:0000313" key="1">
    <source>
        <dbReference type="EMBL" id="MFD1889325.1"/>
    </source>
</evidence>
<comment type="caution">
    <text evidence="1">The sequence shown here is derived from an EMBL/GenBank/DDBJ whole genome shotgun (WGS) entry which is preliminary data.</text>
</comment>
<evidence type="ECO:0000313" key="2">
    <source>
        <dbReference type="Proteomes" id="UP001597326"/>
    </source>
</evidence>